<dbReference type="InterPro" id="IPR017588">
    <property type="entry name" value="UacT-like"/>
</dbReference>
<keyword evidence="4" id="KW-1003">Cell membrane</keyword>
<keyword evidence="7 8" id="KW-0472">Membrane</keyword>
<feature type="transmembrane region" description="Helical" evidence="8">
    <location>
        <begin position="98"/>
        <end position="120"/>
    </location>
</feature>
<feature type="transmembrane region" description="Helical" evidence="8">
    <location>
        <begin position="438"/>
        <end position="458"/>
    </location>
</feature>
<evidence type="ECO:0000256" key="8">
    <source>
        <dbReference type="SAM" id="Phobius"/>
    </source>
</evidence>
<evidence type="ECO:0000313" key="9">
    <source>
        <dbReference type="EMBL" id="MCL6270612.1"/>
    </source>
</evidence>
<comment type="subcellular location">
    <subcellularLocation>
        <location evidence="1">Cell membrane</location>
        <topology evidence="1">Multi-pass membrane protein</topology>
    </subcellularLocation>
</comment>
<evidence type="ECO:0000256" key="7">
    <source>
        <dbReference type="ARBA" id="ARBA00023136"/>
    </source>
</evidence>
<keyword evidence="5 8" id="KW-0812">Transmembrane</keyword>
<feature type="transmembrane region" description="Helical" evidence="8">
    <location>
        <begin position="408"/>
        <end position="426"/>
    </location>
</feature>
<dbReference type="RefSeq" id="WP_249699866.1">
    <property type="nucleotide sequence ID" value="NZ_JAMFLX010000015.1"/>
</dbReference>
<feature type="transmembrane region" description="Helical" evidence="8">
    <location>
        <begin position="158"/>
        <end position="177"/>
    </location>
</feature>
<feature type="transmembrane region" description="Helical" evidence="8">
    <location>
        <begin position="69"/>
        <end position="86"/>
    </location>
</feature>
<evidence type="ECO:0000256" key="3">
    <source>
        <dbReference type="ARBA" id="ARBA00022448"/>
    </source>
</evidence>
<dbReference type="NCBIfam" id="NF037981">
    <property type="entry name" value="NCS2_1"/>
    <property type="match status" value="1"/>
</dbReference>
<evidence type="ECO:0000256" key="2">
    <source>
        <dbReference type="ARBA" id="ARBA00008821"/>
    </source>
</evidence>
<evidence type="ECO:0000256" key="1">
    <source>
        <dbReference type="ARBA" id="ARBA00004651"/>
    </source>
</evidence>
<reference evidence="9 10" key="1">
    <citation type="submission" date="2022-05" db="EMBL/GenBank/DDBJ databases">
        <authorList>
            <person name="Park J.-S."/>
        </authorList>
    </citation>
    <scope>NUCLEOTIDE SEQUENCE [LARGE SCALE GENOMIC DNA]</scope>
    <source>
        <strain evidence="9 10">2012CJ34-2</strain>
    </source>
</reference>
<dbReference type="InterPro" id="IPR006043">
    <property type="entry name" value="NCS2"/>
</dbReference>
<evidence type="ECO:0000256" key="6">
    <source>
        <dbReference type="ARBA" id="ARBA00022989"/>
    </source>
</evidence>
<feature type="transmembrane region" description="Helical" evidence="8">
    <location>
        <begin position="266"/>
        <end position="287"/>
    </location>
</feature>
<dbReference type="NCBIfam" id="TIGR00801">
    <property type="entry name" value="ncs2"/>
    <property type="match status" value="1"/>
</dbReference>
<dbReference type="PROSITE" id="PS01116">
    <property type="entry name" value="XANTH_URACIL_PERMASE"/>
    <property type="match status" value="1"/>
</dbReference>
<comment type="caution">
    <text evidence="9">The sequence shown here is derived from an EMBL/GenBank/DDBJ whole genome shotgun (WGS) entry which is preliminary data.</text>
</comment>
<name>A0ABT0PGV7_9GAMM</name>
<dbReference type="NCBIfam" id="TIGR03173">
    <property type="entry name" value="pbuX"/>
    <property type="match status" value="1"/>
</dbReference>
<proteinExistence type="inferred from homology"/>
<keyword evidence="6 8" id="KW-1133">Transmembrane helix</keyword>
<organism evidence="9 10">
    <name type="scientific">Parendozoicomonas callyspongiae</name>
    <dbReference type="NCBI Taxonomy" id="2942213"/>
    <lineage>
        <taxon>Bacteria</taxon>
        <taxon>Pseudomonadati</taxon>
        <taxon>Pseudomonadota</taxon>
        <taxon>Gammaproteobacteria</taxon>
        <taxon>Oceanospirillales</taxon>
        <taxon>Endozoicomonadaceae</taxon>
        <taxon>Parendozoicomonas</taxon>
    </lineage>
</organism>
<dbReference type="EMBL" id="JAMFLX010000015">
    <property type="protein sequence ID" value="MCL6270612.1"/>
    <property type="molecule type" value="Genomic_DNA"/>
</dbReference>
<dbReference type="PANTHER" id="PTHR42810:SF2">
    <property type="entry name" value="PURINE PERMEASE C1399.01C-RELATED"/>
    <property type="match status" value="1"/>
</dbReference>
<evidence type="ECO:0000313" key="10">
    <source>
        <dbReference type="Proteomes" id="UP001203338"/>
    </source>
</evidence>
<dbReference type="PANTHER" id="PTHR42810">
    <property type="entry name" value="PURINE PERMEASE C1399.01C-RELATED"/>
    <property type="match status" value="1"/>
</dbReference>
<comment type="similarity">
    <text evidence="2">Belongs to the nucleobase:cation symporter-2 (NCS2) (TC 2.A.40) family.</text>
</comment>
<accession>A0ABT0PGV7</accession>
<feature type="transmembrane region" description="Helical" evidence="8">
    <location>
        <begin position="378"/>
        <end position="396"/>
    </location>
</feature>
<feature type="transmembrane region" description="Helical" evidence="8">
    <location>
        <begin position="132"/>
        <end position="151"/>
    </location>
</feature>
<protein>
    <submittedName>
        <fullName evidence="9">Purine permease</fullName>
    </submittedName>
</protein>
<keyword evidence="10" id="KW-1185">Reference proteome</keyword>
<evidence type="ECO:0000256" key="5">
    <source>
        <dbReference type="ARBA" id="ARBA00022692"/>
    </source>
</evidence>
<dbReference type="Pfam" id="PF00860">
    <property type="entry name" value="Xan_ur_permease"/>
    <property type="match status" value="1"/>
</dbReference>
<keyword evidence="3" id="KW-0813">Transport</keyword>
<feature type="transmembrane region" description="Helical" evidence="8">
    <location>
        <begin position="351"/>
        <end position="372"/>
    </location>
</feature>
<gene>
    <name evidence="9" type="ORF">M3P05_11820</name>
</gene>
<dbReference type="Proteomes" id="UP001203338">
    <property type="component" value="Unassembled WGS sequence"/>
</dbReference>
<sequence length="478" mass="50440">MENSTELHIGKAQVTENQFATDLVYELEENPPFIQALFAAVQHVLSIFLSIIAPPLIICGALNVDITTTSYIVSMSLFISGVATFIQAKRFGPVGSGLLSIQGTSFSFLGPIIGAGVAAIEGGSTPEQALAIIFGVCLAGSFIEMAISRFFHIARKVFTPLVTGTVVTLIGMTLIKVGITSMGGGYAAMGNGTFGSFQNLSIAFLTLATIIIFNNSKNTYLRMSSIFIGIIVGYVVSIFLGIVDFSELSKLDAVAIPQPFKFGIDFTWAAFLPIAFVYLVTAVESIGDLTATSAVSKQPVKGPAYIKRIKGGVLGDGVNSFIASVFNTFPNTTFSQNNGVIQLTGVASRYVGYYVAVILVMIGMFPIVGGVFKLLPQAVLGGATIIMFGTIATSGIRIIASEKLDKRGILILATSFGMGLGVSYVPDVLNAMPEIVKSILSSGYTTGGLTAMILNLIIPNKTYEMDELSGGDHQQEAA</sequence>
<feature type="transmembrane region" description="Helical" evidence="8">
    <location>
        <begin position="226"/>
        <end position="246"/>
    </location>
</feature>
<dbReference type="InterPro" id="IPR006042">
    <property type="entry name" value="Xan_ur_permease"/>
</dbReference>
<feature type="transmembrane region" description="Helical" evidence="8">
    <location>
        <begin position="44"/>
        <end position="63"/>
    </location>
</feature>
<evidence type="ECO:0000256" key="4">
    <source>
        <dbReference type="ARBA" id="ARBA00022475"/>
    </source>
</evidence>
<feature type="transmembrane region" description="Helical" evidence="8">
    <location>
        <begin position="197"/>
        <end position="214"/>
    </location>
</feature>